<evidence type="ECO:0000313" key="2">
    <source>
        <dbReference type="EMBL" id="CAH0059068.1"/>
    </source>
</evidence>
<comment type="caution">
    <text evidence="2">The sequence shown here is derived from an EMBL/GenBank/DDBJ whole genome shotgun (WGS) entry which is preliminary data.</text>
</comment>
<dbReference type="EMBL" id="CABFOC020000091">
    <property type="protein sequence ID" value="CAH0059068.1"/>
    <property type="molecule type" value="Genomic_DNA"/>
</dbReference>
<feature type="compositionally biased region" description="Polar residues" evidence="1">
    <location>
        <begin position="53"/>
        <end position="81"/>
    </location>
</feature>
<dbReference type="AlphaFoldDB" id="A0A9N9ZPM3"/>
<protein>
    <submittedName>
        <fullName evidence="2">Uncharacterized protein</fullName>
    </submittedName>
</protein>
<reference evidence="2" key="1">
    <citation type="submission" date="2021-10" db="EMBL/GenBank/DDBJ databases">
        <authorList>
            <person name="Piombo E."/>
        </authorList>
    </citation>
    <scope>NUCLEOTIDE SEQUENCE</scope>
</reference>
<name>A0A9N9ZPM3_9HYPO</name>
<accession>A0A9N9ZPM3</accession>
<keyword evidence="3" id="KW-1185">Reference proteome</keyword>
<dbReference type="Proteomes" id="UP000775872">
    <property type="component" value="Unassembled WGS sequence"/>
</dbReference>
<gene>
    <name evidence="2" type="ORF">CSOL1703_00008101</name>
</gene>
<feature type="compositionally biased region" description="Low complexity" evidence="1">
    <location>
        <begin position="32"/>
        <end position="47"/>
    </location>
</feature>
<sequence>MFNSPSARKSVDSLHALPPTGRSEYPLHSRTGRSSSRRGSTASSIRSFGGGDNSSSNWTHSVHETGQNGMSTSRTPHLSMF</sequence>
<feature type="region of interest" description="Disordered" evidence="1">
    <location>
        <begin position="1"/>
        <end position="81"/>
    </location>
</feature>
<proteinExistence type="predicted"/>
<evidence type="ECO:0000256" key="1">
    <source>
        <dbReference type="SAM" id="MobiDB-lite"/>
    </source>
</evidence>
<evidence type="ECO:0000313" key="3">
    <source>
        <dbReference type="Proteomes" id="UP000775872"/>
    </source>
</evidence>
<organism evidence="2 3">
    <name type="scientific">Clonostachys solani</name>
    <dbReference type="NCBI Taxonomy" id="160281"/>
    <lineage>
        <taxon>Eukaryota</taxon>
        <taxon>Fungi</taxon>
        <taxon>Dikarya</taxon>
        <taxon>Ascomycota</taxon>
        <taxon>Pezizomycotina</taxon>
        <taxon>Sordariomycetes</taxon>
        <taxon>Hypocreomycetidae</taxon>
        <taxon>Hypocreales</taxon>
        <taxon>Bionectriaceae</taxon>
        <taxon>Clonostachys</taxon>
    </lineage>
</organism>